<protein>
    <submittedName>
        <fullName evidence="1">Uncharacterized protein</fullName>
    </submittedName>
</protein>
<dbReference type="InParanoid" id="A0A7J6J1I4"/>
<accession>A0A7J6J1I4</accession>
<dbReference type="GeneID" id="90979979"/>
<evidence type="ECO:0000313" key="2">
    <source>
        <dbReference type="Proteomes" id="UP000011096"/>
    </source>
</evidence>
<keyword evidence="2" id="KW-1185">Reference proteome</keyword>
<dbReference type="RefSeq" id="XP_066008581.1">
    <property type="nucleotide sequence ID" value="XM_066151948.1"/>
</dbReference>
<organism evidence="1 2">
    <name type="scientific">Colletotrichum fructicola (strain Nara gc5)</name>
    <name type="common">Anthracnose fungus</name>
    <name type="synonym">Colletotrichum gloeosporioides (strain Nara gc5)</name>
    <dbReference type="NCBI Taxonomy" id="1213859"/>
    <lineage>
        <taxon>Eukaryota</taxon>
        <taxon>Fungi</taxon>
        <taxon>Dikarya</taxon>
        <taxon>Ascomycota</taxon>
        <taxon>Pezizomycotina</taxon>
        <taxon>Sordariomycetes</taxon>
        <taxon>Hypocreomycetidae</taxon>
        <taxon>Glomerellales</taxon>
        <taxon>Glomerellaceae</taxon>
        <taxon>Colletotrichum</taxon>
        <taxon>Colletotrichum gloeosporioides species complex</taxon>
    </lineage>
</organism>
<dbReference type="AlphaFoldDB" id="A0A7J6J1I4"/>
<reference evidence="1 2" key="2">
    <citation type="submission" date="2020-04" db="EMBL/GenBank/DDBJ databases">
        <title>Genome sequencing and assembly of multiple isolates from the Colletotrichum gloeosporioides species complex.</title>
        <authorList>
            <person name="Gan P."/>
            <person name="Shirasu K."/>
        </authorList>
    </citation>
    <scope>NUCLEOTIDE SEQUENCE [LARGE SCALE GENOMIC DNA]</scope>
    <source>
        <strain evidence="1 2">Nara gc5</strain>
    </source>
</reference>
<proteinExistence type="predicted"/>
<dbReference type="EMBL" id="ANPB02000004">
    <property type="protein sequence ID" value="KAF4483632.1"/>
    <property type="molecule type" value="Genomic_DNA"/>
</dbReference>
<evidence type="ECO:0000313" key="1">
    <source>
        <dbReference type="EMBL" id="KAF4483632.1"/>
    </source>
</evidence>
<gene>
    <name evidence="1" type="ORF">CGGC5_v008005</name>
</gene>
<comment type="caution">
    <text evidence="1">The sequence shown here is derived from an EMBL/GenBank/DDBJ whole genome shotgun (WGS) entry which is preliminary data.</text>
</comment>
<sequence length="107" mass="12215">MASPEVSLKREASDFDQSVEQIKVDRNKVDASAKTMGPFLKETRMFSKVVTTYAGPNKTKSTVHKQLLLPDNLAKYEKIHLHEDVEVVEHVRERLGTSAFLAYPRRE</sequence>
<reference evidence="1 2" key="1">
    <citation type="submission" date="2012-08" db="EMBL/GenBank/DDBJ databases">
        <authorList>
            <person name="Gan P.H.P."/>
            <person name="Ikeda K."/>
            <person name="Irieda H."/>
            <person name="Narusaka M."/>
            <person name="O'Connell R.J."/>
            <person name="Narusaka Y."/>
            <person name="Takano Y."/>
            <person name="Kubo Y."/>
            <person name="Shirasu K."/>
        </authorList>
    </citation>
    <scope>NUCLEOTIDE SEQUENCE [LARGE SCALE GENOMIC DNA]</scope>
    <source>
        <strain evidence="1 2">Nara gc5</strain>
    </source>
</reference>
<name>A0A7J6J1I4_COLFN</name>
<dbReference type="Proteomes" id="UP000011096">
    <property type="component" value="Unassembled WGS sequence"/>
</dbReference>